<protein>
    <submittedName>
        <fullName evidence="1">Uncharacterized protein</fullName>
    </submittedName>
</protein>
<evidence type="ECO:0000313" key="1">
    <source>
        <dbReference type="EMBL" id="EKD66625.1"/>
    </source>
</evidence>
<dbReference type="AlphaFoldDB" id="K2AF63"/>
<name>K2AF63_9BACT</name>
<proteinExistence type="predicted"/>
<dbReference type="EMBL" id="AMFJ01021613">
    <property type="protein sequence ID" value="EKD66625.1"/>
    <property type="molecule type" value="Genomic_DNA"/>
</dbReference>
<reference evidence="1" key="1">
    <citation type="journal article" date="2012" name="Science">
        <title>Fermentation, hydrogen, and sulfur metabolism in multiple uncultivated bacterial phyla.</title>
        <authorList>
            <person name="Wrighton K.C."/>
            <person name="Thomas B.C."/>
            <person name="Sharon I."/>
            <person name="Miller C.S."/>
            <person name="Castelle C.J."/>
            <person name="VerBerkmoes N.C."/>
            <person name="Wilkins M.J."/>
            <person name="Hettich R.L."/>
            <person name="Lipton M.S."/>
            <person name="Williams K.H."/>
            <person name="Long P.E."/>
            <person name="Banfield J.F."/>
        </authorList>
    </citation>
    <scope>NUCLEOTIDE SEQUENCE [LARGE SCALE GENOMIC DNA]</scope>
</reference>
<gene>
    <name evidence="1" type="ORF">ACD_49C00027G0007</name>
</gene>
<comment type="caution">
    <text evidence="1">The sequence shown here is derived from an EMBL/GenBank/DDBJ whole genome shotgun (WGS) entry which is preliminary data.</text>
</comment>
<sequence>MAEASGSCSIKWWPSPRLWEYVNDINIVLSEIWNKSKTTCKSNDEYRQSLNKSSSKLENDYNKILDVWSFTSSFKSILMVTDGELVDPVYRDYNLIKSQHDKINRVWDIVTKKCALDIEIADSNVINNFLAKYDWQNQNTYTIGDTLSKLREINGDIFSFYVNAIIGEKYTTSEADSVGKLNLKNEFLSYYTGDGLIPCKTEYWSWLLNKLEGVFDIWKWVNGWFDTWKNAWNLLIWNDAWKQKYAEVEKNLLKKELGKQWISPNGASSMLKNLENTNACKWNPACLAEETWRRITWTLSYFETFFDEVKSDLTNPKNSNFTMIVNWKRAKYNQNPAKTTDEYIRRLKEINSTKDIFSEVQTSYNTVISQIDIENDTLDSNVWNLAELYYGLVKTNLKIKDNINVAEELCNCQASWIWNCHF</sequence>
<accession>K2AF63</accession>
<organism evidence="1">
    <name type="scientific">uncultured bacterium</name>
    <name type="common">gcode 4</name>
    <dbReference type="NCBI Taxonomy" id="1234023"/>
    <lineage>
        <taxon>Bacteria</taxon>
        <taxon>environmental samples</taxon>
    </lineage>
</organism>